<protein>
    <recommendedName>
        <fullName evidence="1">Transposase MuDR plant domain-containing protein</fullName>
    </recommendedName>
</protein>
<dbReference type="PANTHER" id="PTHR31973">
    <property type="entry name" value="POLYPROTEIN, PUTATIVE-RELATED"/>
    <property type="match status" value="1"/>
</dbReference>
<dbReference type="PANTHER" id="PTHR31973:SF113">
    <property type="entry name" value="PROTEIN FAR1-RELATED SEQUENCE 5-LIKE"/>
    <property type="match status" value="1"/>
</dbReference>
<dbReference type="InterPro" id="IPR004332">
    <property type="entry name" value="Transposase_MuDR"/>
</dbReference>
<dbReference type="Pfam" id="PF03108">
    <property type="entry name" value="DBD_Tnp_Mut"/>
    <property type="match status" value="1"/>
</dbReference>
<dbReference type="OMA" id="NINECRY"/>
<evidence type="ECO:0000313" key="2">
    <source>
        <dbReference type="EMBL" id="ERM97712.1"/>
    </source>
</evidence>
<dbReference type="EMBL" id="KI395895">
    <property type="protein sequence ID" value="ERM97712.1"/>
    <property type="molecule type" value="Genomic_DNA"/>
</dbReference>
<keyword evidence="3" id="KW-1185">Reference proteome</keyword>
<evidence type="ECO:0000259" key="1">
    <source>
        <dbReference type="Pfam" id="PF03108"/>
    </source>
</evidence>
<dbReference type="Proteomes" id="UP000017836">
    <property type="component" value="Unassembled WGS sequence"/>
</dbReference>
<organism evidence="2 3">
    <name type="scientific">Amborella trichopoda</name>
    <dbReference type="NCBI Taxonomy" id="13333"/>
    <lineage>
        <taxon>Eukaryota</taxon>
        <taxon>Viridiplantae</taxon>
        <taxon>Streptophyta</taxon>
        <taxon>Embryophyta</taxon>
        <taxon>Tracheophyta</taxon>
        <taxon>Spermatophyta</taxon>
        <taxon>Magnoliopsida</taxon>
        <taxon>Amborellales</taxon>
        <taxon>Amborellaceae</taxon>
        <taxon>Amborella</taxon>
    </lineage>
</organism>
<dbReference type="HOGENOM" id="CLU_935666_0_0_1"/>
<reference evidence="3" key="1">
    <citation type="journal article" date="2013" name="Science">
        <title>The Amborella genome and the evolution of flowering plants.</title>
        <authorList>
            <consortium name="Amborella Genome Project"/>
        </authorList>
    </citation>
    <scope>NUCLEOTIDE SEQUENCE [LARGE SCALE GENOMIC DNA]</scope>
</reference>
<gene>
    <name evidence="2" type="ORF">AMTR_s00121p00083230</name>
</gene>
<sequence length="289" mass="33907">MYHNISPSSGLDLIDVSDDIDVSFMLGGEYSRIVVYIVEPQQAFVAEGPSSRNSQRNALPEQDQNIEVAPNLELVPERDREDIEPLKSRYRGVGNEVQLNVWQFFKNINECRYHLVYFAIHNNFVLTFNKSELGRVWASCKAEGCTWQVWCLRVGSIAYFKVKSMVKKHTCSDPMRRVHQPLARSDWMAKKIKGRLLDQPKIKANDIVKDVQRVHEVRLSYIQAWREKEVVREMIDGSHEQQYHDVPLYSEKIRRTNPRIEVRIYTYESSFQRLFIVYRPYVLLIDAGH</sequence>
<dbReference type="Gramene" id="ERM97712">
    <property type="protein sequence ID" value="ERM97712"/>
    <property type="gene ID" value="AMTR_s00121p00083230"/>
</dbReference>
<accession>W1NPI2</accession>
<evidence type="ECO:0000313" key="3">
    <source>
        <dbReference type="Proteomes" id="UP000017836"/>
    </source>
</evidence>
<name>W1NPI2_AMBTC</name>
<dbReference type="AlphaFoldDB" id="W1NPI2"/>
<proteinExistence type="predicted"/>
<feature type="domain" description="Transposase MuDR plant" evidence="1">
    <location>
        <begin position="96"/>
        <end position="152"/>
    </location>
</feature>